<evidence type="ECO:0000313" key="2">
    <source>
        <dbReference type="EMBL" id="GAA3641780.1"/>
    </source>
</evidence>
<gene>
    <name evidence="2" type="ORF">GCM10022236_50550</name>
</gene>
<feature type="region of interest" description="Disordered" evidence="1">
    <location>
        <begin position="1"/>
        <end position="56"/>
    </location>
</feature>
<evidence type="ECO:0000256" key="1">
    <source>
        <dbReference type="SAM" id="MobiDB-lite"/>
    </source>
</evidence>
<keyword evidence="3" id="KW-1185">Reference proteome</keyword>
<organism evidence="2 3">
    <name type="scientific">Microlunatus ginsengisoli</name>
    <dbReference type="NCBI Taxonomy" id="363863"/>
    <lineage>
        <taxon>Bacteria</taxon>
        <taxon>Bacillati</taxon>
        <taxon>Actinomycetota</taxon>
        <taxon>Actinomycetes</taxon>
        <taxon>Propionibacteriales</taxon>
        <taxon>Propionibacteriaceae</taxon>
        <taxon>Microlunatus</taxon>
    </lineage>
</organism>
<protein>
    <recommendedName>
        <fullName evidence="4">Transposase</fullName>
    </recommendedName>
</protein>
<feature type="compositionally biased region" description="Basic and acidic residues" evidence="1">
    <location>
        <begin position="45"/>
        <end position="56"/>
    </location>
</feature>
<dbReference type="EMBL" id="BAABAB010000052">
    <property type="protein sequence ID" value="GAA3641780.1"/>
    <property type="molecule type" value="Genomic_DNA"/>
</dbReference>
<comment type="caution">
    <text evidence="2">The sequence shown here is derived from an EMBL/GenBank/DDBJ whole genome shotgun (WGS) entry which is preliminary data.</text>
</comment>
<reference evidence="3" key="1">
    <citation type="journal article" date="2019" name="Int. J. Syst. Evol. Microbiol.">
        <title>The Global Catalogue of Microorganisms (GCM) 10K type strain sequencing project: providing services to taxonomists for standard genome sequencing and annotation.</title>
        <authorList>
            <consortium name="The Broad Institute Genomics Platform"/>
            <consortium name="The Broad Institute Genome Sequencing Center for Infectious Disease"/>
            <person name="Wu L."/>
            <person name="Ma J."/>
        </authorList>
    </citation>
    <scope>NUCLEOTIDE SEQUENCE [LARGE SCALE GENOMIC DNA]</scope>
    <source>
        <strain evidence="3">JCM 16929</strain>
    </source>
</reference>
<proteinExistence type="predicted"/>
<feature type="compositionally biased region" description="Basic and acidic residues" evidence="1">
    <location>
        <begin position="16"/>
        <end position="29"/>
    </location>
</feature>
<evidence type="ECO:0008006" key="4">
    <source>
        <dbReference type="Google" id="ProtNLM"/>
    </source>
</evidence>
<sequence length="56" mass="6550">MKIMYEMYPDAWTDEQAARQRPTGEDQPRRRARKPHSVVPAVILAHEEQSKADDRS</sequence>
<name>A0ABP7AVW0_9ACTN</name>
<accession>A0ABP7AVW0</accession>
<evidence type="ECO:0000313" key="3">
    <source>
        <dbReference type="Proteomes" id="UP001501490"/>
    </source>
</evidence>
<dbReference type="Proteomes" id="UP001501490">
    <property type="component" value="Unassembled WGS sequence"/>
</dbReference>